<feature type="domain" description="Methyltransferase type 11" evidence="2">
    <location>
        <begin position="221"/>
        <end position="270"/>
    </location>
</feature>
<accession>A0AAD3D838</accession>
<protein>
    <recommendedName>
        <fullName evidence="2">Methyltransferase type 11 domain-containing protein</fullName>
    </recommendedName>
</protein>
<sequence length="337" mass="37872">MRSLIQSLLFIQQLSLVSAWGPSLSHSPRILTSTTLSMSSSRAQFLRAATFTATFSPFVKAAEPACAATQNSNPRFIDSEIQMKYGDGPDGNPRTRGLLVRRFTGDSTPWQFPIRPVSLVKEWPEEPPFKPEDFLRADQQDDGSFYAIPRFVYHIDEAAVASLTQYYRKNIPKGSSILDICSSWVSHYPLEFPKIMKRISATGMNALELKANDQLTDFTPKNLNIEAKLPYDDASFDVVTCVVSIDYLIEPIEVLKEVNRVLKPGGKVIISQSNRCFPSKAIAMWLQMNDRQHLELINGYLKYAGGFKDVKAFDITAAEGPNEYRDPMFIVEAIKAK</sequence>
<proteinExistence type="predicted"/>
<dbReference type="SUPFAM" id="SSF53335">
    <property type="entry name" value="S-adenosyl-L-methionine-dependent methyltransferases"/>
    <property type="match status" value="1"/>
</dbReference>
<dbReference type="PANTHER" id="PTHR43036:SF2">
    <property type="entry name" value="OS04G0481300 PROTEIN"/>
    <property type="match status" value="1"/>
</dbReference>
<evidence type="ECO:0000313" key="3">
    <source>
        <dbReference type="EMBL" id="GFH58255.1"/>
    </source>
</evidence>
<reference evidence="3 4" key="1">
    <citation type="journal article" date="2021" name="Sci. Rep.">
        <title>The genome of the diatom Chaetoceros tenuissimus carries an ancient integrated fragment of an extant virus.</title>
        <authorList>
            <person name="Hongo Y."/>
            <person name="Kimura K."/>
            <person name="Takaki Y."/>
            <person name="Yoshida Y."/>
            <person name="Baba S."/>
            <person name="Kobayashi G."/>
            <person name="Nagasaki K."/>
            <person name="Hano T."/>
            <person name="Tomaru Y."/>
        </authorList>
    </citation>
    <scope>NUCLEOTIDE SEQUENCE [LARGE SCALE GENOMIC DNA]</scope>
    <source>
        <strain evidence="3 4">NIES-3715</strain>
    </source>
</reference>
<evidence type="ECO:0000256" key="1">
    <source>
        <dbReference type="SAM" id="SignalP"/>
    </source>
</evidence>
<dbReference type="CDD" id="cd02440">
    <property type="entry name" value="AdoMet_MTases"/>
    <property type="match status" value="1"/>
</dbReference>
<dbReference type="Proteomes" id="UP001054902">
    <property type="component" value="Unassembled WGS sequence"/>
</dbReference>
<dbReference type="GO" id="GO:0008757">
    <property type="term" value="F:S-adenosylmethionine-dependent methyltransferase activity"/>
    <property type="evidence" value="ECO:0007669"/>
    <property type="project" value="InterPro"/>
</dbReference>
<keyword evidence="1" id="KW-0732">Signal</keyword>
<dbReference type="Gene3D" id="3.40.50.150">
    <property type="entry name" value="Vaccinia Virus protein VP39"/>
    <property type="match status" value="1"/>
</dbReference>
<dbReference type="AlphaFoldDB" id="A0AAD3D838"/>
<dbReference type="Pfam" id="PF08241">
    <property type="entry name" value="Methyltransf_11"/>
    <property type="match status" value="1"/>
</dbReference>
<keyword evidence="4" id="KW-1185">Reference proteome</keyword>
<comment type="caution">
    <text evidence="3">The sequence shown here is derived from an EMBL/GenBank/DDBJ whole genome shotgun (WGS) entry which is preliminary data.</text>
</comment>
<organism evidence="3 4">
    <name type="scientific">Chaetoceros tenuissimus</name>
    <dbReference type="NCBI Taxonomy" id="426638"/>
    <lineage>
        <taxon>Eukaryota</taxon>
        <taxon>Sar</taxon>
        <taxon>Stramenopiles</taxon>
        <taxon>Ochrophyta</taxon>
        <taxon>Bacillariophyta</taxon>
        <taxon>Coscinodiscophyceae</taxon>
        <taxon>Chaetocerotophycidae</taxon>
        <taxon>Chaetocerotales</taxon>
        <taxon>Chaetocerotaceae</taxon>
        <taxon>Chaetoceros</taxon>
    </lineage>
</organism>
<feature type="signal peptide" evidence="1">
    <location>
        <begin position="1"/>
        <end position="19"/>
    </location>
</feature>
<dbReference type="EMBL" id="BLLK01000061">
    <property type="protein sequence ID" value="GFH58255.1"/>
    <property type="molecule type" value="Genomic_DNA"/>
</dbReference>
<dbReference type="PANTHER" id="PTHR43036">
    <property type="entry name" value="OSJNBB0011N17.9 PROTEIN"/>
    <property type="match status" value="1"/>
</dbReference>
<name>A0AAD3D838_9STRA</name>
<evidence type="ECO:0000313" key="4">
    <source>
        <dbReference type="Proteomes" id="UP001054902"/>
    </source>
</evidence>
<dbReference type="InterPro" id="IPR029063">
    <property type="entry name" value="SAM-dependent_MTases_sf"/>
</dbReference>
<dbReference type="InterPro" id="IPR013216">
    <property type="entry name" value="Methyltransf_11"/>
</dbReference>
<feature type="chain" id="PRO_5042111202" description="Methyltransferase type 11 domain-containing protein" evidence="1">
    <location>
        <begin position="20"/>
        <end position="337"/>
    </location>
</feature>
<gene>
    <name evidence="3" type="ORF">CTEN210_14731</name>
</gene>
<evidence type="ECO:0000259" key="2">
    <source>
        <dbReference type="Pfam" id="PF08241"/>
    </source>
</evidence>